<comment type="subcellular location">
    <subcellularLocation>
        <location evidence="2 8">Cytoplasm</location>
    </subcellularLocation>
</comment>
<feature type="compositionally biased region" description="Polar residues" evidence="9">
    <location>
        <begin position="755"/>
        <end position="764"/>
    </location>
</feature>
<feature type="region of interest" description="Disordered" evidence="9">
    <location>
        <begin position="1"/>
        <end position="183"/>
    </location>
</feature>
<feature type="compositionally biased region" description="Polar residues" evidence="9">
    <location>
        <begin position="891"/>
        <end position="900"/>
    </location>
</feature>
<feature type="compositionally biased region" description="Low complexity" evidence="9">
    <location>
        <begin position="932"/>
        <end position="945"/>
    </location>
</feature>
<accession>A0A5N5WGY3</accession>
<feature type="compositionally biased region" description="Acidic residues" evidence="9">
    <location>
        <begin position="425"/>
        <end position="447"/>
    </location>
</feature>
<evidence type="ECO:0000256" key="5">
    <source>
        <dbReference type="ARBA" id="ARBA00022490"/>
    </source>
</evidence>
<feature type="compositionally biased region" description="Polar residues" evidence="9">
    <location>
        <begin position="1197"/>
        <end position="1213"/>
    </location>
</feature>
<keyword evidence="7 8" id="KW-0175">Coiled coil</keyword>
<protein>
    <recommendedName>
        <fullName evidence="4 8">Stress response protein NST1</fullName>
    </recommendedName>
</protein>
<comment type="similarity">
    <text evidence="3 8">Belongs to the NST1 family.</text>
</comment>
<evidence type="ECO:0000256" key="6">
    <source>
        <dbReference type="ARBA" id="ARBA00023016"/>
    </source>
</evidence>
<feature type="compositionally biased region" description="Low complexity" evidence="9">
    <location>
        <begin position="734"/>
        <end position="754"/>
    </location>
</feature>
<feature type="region of interest" description="Disordered" evidence="9">
    <location>
        <begin position="1161"/>
        <end position="1213"/>
    </location>
</feature>
<dbReference type="InterPro" id="IPR025279">
    <property type="entry name" value="NST1"/>
</dbReference>
<feature type="compositionally biased region" description="Low complexity" evidence="9">
    <location>
        <begin position="766"/>
        <end position="780"/>
    </location>
</feature>
<dbReference type="AlphaFoldDB" id="A0A5N5WGY3"/>
<feature type="region of interest" description="Disordered" evidence="9">
    <location>
        <begin position="278"/>
        <end position="350"/>
    </location>
</feature>
<dbReference type="InterPro" id="IPR051195">
    <property type="entry name" value="Fungal_stress_NST1"/>
</dbReference>
<dbReference type="GO" id="GO:0005737">
    <property type="term" value="C:cytoplasm"/>
    <property type="evidence" value="ECO:0007669"/>
    <property type="project" value="UniProtKB-SubCell"/>
</dbReference>
<feature type="compositionally biased region" description="Basic and acidic residues" evidence="9">
    <location>
        <begin position="522"/>
        <end position="541"/>
    </location>
</feature>
<name>A0A5N5WGY3_9EURO</name>
<dbReference type="Pfam" id="PF13945">
    <property type="entry name" value="NST1"/>
    <property type="match status" value="1"/>
</dbReference>
<evidence type="ECO:0000256" key="4">
    <source>
        <dbReference type="ARBA" id="ARBA00020733"/>
    </source>
</evidence>
<comment type="function">
    <text evidence="1 8">May act as a negative regulator of salt tolerance.</text>
</comment>
<dbReference type="Proteomes" id="UP000326565">
    <property type="component" value="Unassembled WGS sequence"/>
</dbReference>
<sequence length="1213" mass="135074">MAPPHPPRTTPNSTMSDHMATAPPRPTNGETHFLNNENIHPSSTDTTPMSVNRKKQKRRQKQAARLAAERQLGNGVVSLDSVYRNGLSPPGPGSHISDELEIDDPANGDPYHDDDLNSSSAHQDLLSATNSQEMATNRKSKKKKGKKTRSGSQTLGDESPTPLLTPSVSMAHPLPPPLPPHLSPRAILKPSKDRSIWNTSTQEERENIKTFWLELGEDERRQLVKVEKDAVLKKMKEQQKHSCSCTVCGRKRTAIEEELEVLYDAYYEELEQYANNNQGSFEKGAPIVPPPRLYQPPLRSPGQHTRTHGQYHPSRGRIHELPEDDEDLEEDYDEDEEDESYSDDEFEDEETRAARADFFAFGNSLTVKDGILTVADDLLKNDGKHFIDMMEQLAERRMQREEDTQYGIAAAHQTLHSGHNHGPYDDEDYDDEEDEDYDSQEEEDYEEDEMVCPGHESFPDKVFQCTLTHCSQDAMTEEQRMEEGRRMFQIFAARMFEQRVLTAYREKVAEQRQQKLIEELMEEQNRNEQRNAKKAREAEKRKEKKRLQKQAKDEEKARREAEKAAEEAAAKAEQEKKLEEQRRKREEQRKKRESERKAQEEERARKEAEKQRRLREERERQAESERKQREQKEQEKKRREEARRKEREERDSREKKAKEERERKVREEQAKKGTAAKAGQEAQEYEKRDSQARWPQQGPVPIPTSLYQGPQGHLQSPLYQIATPVVPKAPTPVKPRQSSQQGSHSSSPRSQPASTEPSQVSISPRSMAPSQSSGASSVTSKQGHAQQPMLHHPQPSTPLSPLGSIGRSLPPGFSSSTGLPPNPPGLSGILPRPPIGHELPTYPPHSTPLMSQLRGYPAPNGIPVPPGINGARPIPPGRGFPLDPVHGMPFHSQQSMSGPFSAQPGGFSHGHSRQPSNSFERSPLDSHAQPFPISRPSPIKRPSSIQQEHGENNRPMQRDVDNLSAQLGSSALLDDIDIPFSSNLSQSLPGATLPGSLPGPARASFAAPSLFPDPLSAPKHTNFPVNSGIGSSTWGTQLPFGATAFPGAPTWGTVHGGGWSNNNAFGSSGHHRAHTSRPVSIRLLVIQACKQLNTMSPGKDTAGYHDVNLVLRQVEQLRPSNEPSISLKEMLDICDTEGNTQNGGGSFLTKSDETGEYVKFEPDTNSAASGHRGSIVPGEIGSPVPSSSIPAFGGIGTTTPSVLRQFSSPPTGF</sequence>
<keyword evidence="11" id="KW-1185">Reference proteome</keyword>
<dbReference type="OrthoDB" id="21629at2759"/>
<evidence type="ECO:0000256" key="1">
    <source>
        <dbReference type="ARBA" id="ARBA00002545"/>
    </source>
</evidence>
<proteinExistence type="inferred from homology"/>
<gene>
    <name evidence="10" type="ORF">BDV29DRAFT_186213</name>
</gene>
<evidence type="ECO:0000313" key="10">
    <source>
        <dbReference type="EMBL" id="KAB8067399.1"/>
    </source>
</evidence>
<feature type="region of interest" description="Disordered" evidence="9">
    <location>
        <begin position="522"/>
        <end position="850"/>
    </location>
</feature>
<evidence type="ECO:0000256" key="7">
    <source>
        <dbReference type="ARBA" id="ARBA00023054"/>
    </source>
</evidence>
<feature type="compositionally biased region" description="Basic residues" evidence="9">
    <location>
        <begin position="52"/>
        <end position="62"/>
    </location>
</feature>
<feature type="region of interest" description="Disordered" evidence="9">
    <location>
        <begin position="866"/>
        <end position="957"/>
    </location>
</feature>
<keyword evidence="6 8" id="KW-0346">Stress response</keyword>
<organism evidence="10 11">
    <name type="scientific">Aspergillus leporis</name>
    <dbReference type="NCBI Taxonomy" id="41062"/>
    <lineage>
        <taxon>Eukaryota</taxon>
        <taxon>Fungi</taxon>
        <taxon>Dikarya</taxon>
        <taxon>Ascomycota</taxon>
        <taxon>Pezizomycotina</taxon>
        <taxon>Eurotiomycetes</taxon>
        <taxon>Eurotiomycetidae</taxon>
        <taxon>Eurotiales</taxon>
        <taxon>Aspergillaceae</taxon>
        <taxon>Aspergillus</taxon>
        <taxon>Aspergillus subgen. Circumdati</taxon>
    </lineage>
</organism>
<feature type="compositionally biased region" description="Polar residues" evidence="9">
    <location>
        <begin position="705"/>
        <end position="718"/>
    </location>
</feature>
<keyword evidence="5 8" id="KW-0963">Cytoplasm</keyword>
<feature type="compositionally biased region" description="Low complexity" evidence="9">
    <location>
        <begin position="63"/>
        <end position="72"/>
    </location>
</feature>
<feature type="compositionally biased region" description="Basic and acidic residues" evidence="9">
    <location>
        <begin position="550"/>
        <end position="671"/>
    </location>
</feature>
<reference evidence="10 11" key="1">
    <citation type="submission" date="2019-04" db="EMBL/GenBank/DDBJ databases">
        <title>Friends and foes A comparative genomics study of 23 Aspergillus species from section Flavi.</title>
        <authorList>
            <consortium name="DOE Joint Genome Institute"/>
            <person name="Kjaerbolling I."/>
            <person name="Vesth T."/>
            <person name="Frisvad J.C."/>
            <person name="Nybo J.L."/>
            <person name="Theobald S."/>
            <person name="Kildgaard S."/>
            <person name="Isbrandt T."/>
            <person name="Kuo A."/>
            <person name="Sato A."/>
            <person name="Lyhne E.K."/>
            <person name="Kogle M.E."/>
            <person name="Wiebenga A."/>
            <person name="Kun R.S."/>
            <person name="Lubbers R.J."/>
            <person name="Makela M.R."/>
            <person name="Barry K."/>
            <person name="Chovatia M."/>
            <person name="Clum A."/>
            <person name="Daum C."/>
            <person name="Haridas S."/>
            <person name="He G."/>
            <person name="LaButti K."/>
            <person name="Lipzen A."/>
            <person name="Mondo S."/>
            <person name="Riley R."/>
            <person name="Salamov A."/>
            <person name="Simmons B.A."/>
            <person name="Magnuson J.K."/>
            <person name="Henrissat B."/>
            <person name="Mortensen U.H."/>
            <person name="Larsen T.O."/>
            <person name="Devries R.P."/>
            <person name="Grigoriev I.V."/>
            <person name="Machida M."/>
            <person name="Baker S.E."/>
            <person name="Andersen M.R."/>
        </authorList>
    </citation>
    <scope>NUCLEOTIDE SEQUENCE [LARGE SCALE GENOMIC DNA]</scope>
    <source>
        <strain evidence="10 11">CBS 151.66</strain>
    </source>
</reference>
<dbReference type="PANTHER" id="PTHR31780:SF10">
    <property type="entry name" value="LD36051P"/>
    <property type="match status" value="1"/>
</dbReference>
<evidence type="ECO:0000256" key="3">
    <source>
        <dbReference type="ARBA" id="ARBA00007112"/>
    </source>
</evidence>
<feature type="compositionally biased region" description="Acidic residues" evidence="9">
    <location>
        <begin position="322"/>
        <end position="350"/>
    </location>
</feature>
<feature type="region of interest" description="Disordered" evidence="9">
    <location>
        <begin position="413"/>
        <end position="447"/>
    </location>
</feature>
<evidence type="ECO:0000256" key="9">
    <source>
        <dbReference type="SAM" id="MobiDB-lite"/>
    </source>
</evidence>
<evidence type="ECO:0000256" key="8">
    <source>
        <dbReference type="RuleBase" id="RU049441"/>
    </source>
</evidence>
<feature type="compositionally biased region" description="Polar residues" evidence="9">
    <location>
        <begin position="28"/>
        <end position="50"/>
    </location>
</feature>
<feature type="compositionally biased region" description="Low complexity" evidence="9">
    <location>
        <begin position="672"/>
        <end position="682"/>
    </location>
</feature>
<feature type="compositionally biased region" description="Pro residues" evidence="9">
    <location>
        <begin position="173"/>
        <end position="182"/>
    </location>
</feature>
<dbReference type="EMBL" id="ML732493">
    <property type="protein sequence ID" value="KAB8067399.1"/>
    <property type="molecule type" value="Genomic_DNA"/>
</dbReference>
<evidence type="ECO:0000256" key="2">
    <source>
        <dbReference type="ARBA" id="ARBA00004496"/>
    </source>
</evidence>
<evidence type="ECO:0000313" key="11">
    <source>
        <dbReference type="Proteomes" id="UP000326565"/>
    </source>
</evidence>
<feature type="compositionally biased region" description="Basic residues" evidence="9">
    <location>
        <begin position="138"/>
        <end position="149"/>
    </location>
</feature>
<dbReference type="PANTHER" id="PTHR31780">
    <property type="entry name" value="STRESS RESPONSE PROTEIN NST1-RELATED"/>
    <property type="match status" value="1"/>
</dbReference>
<feature type="compositionally biased region" description="Basic and acidic residues" evidence="9">
    <location>
        <begin position="948"/>
        <end position="957"/>
    </location>
</feature>
<feature type="compositionally biased region" description="Polar residues" evidence="9">
    <location>
        <begin position="117"/>
        <end position="137"/>
    </location>
</feature>